<dbReference type="InterPro" id="IPR021829">
    <property type="entry name" value="DUF3419"/>
</dbReference>
<dbReference type="PANTHER" id="PTHR47473:SF1">
    <property type="entry name" value="METHYLTRANSFERASE DOMAIN-CONTAINING PROTEIN"/>
    <property type="match status" value="1"/>
</dbReference>
<dbReference type="Pfam" id="PF11899">
    <property type="entry name" value="DUF3419"/>
    <property type="match status" value="1"/>
</dbReference>
<dbReference type="InterPro" id="IPR029063">
    <property type="entry name" value="SAM-dependent_MTases_sf"/>
</dbReference>
<dbReference type="KEGG" id="fiy:BN1229_v1_2141"/>
<reference evidence="3" key="1">
    <citation type="submission" date="2015-02" db="EMBL/GenBank/DDBJ databases">
        <authorList>
            <person name="Chooi Y.-H."/>
        </authorList>
    </citation>
    <scope>NUCLEOTIDE SEQUENCE [LARGE SCALE GENOMIC DNA]</scope>
    <source>
        <strain evidence="3">strain Y</strain>
    </source>
</reference>
<dbReference type="AlphaFoldDB" id="A0A0D6JFE7"/>
<dbReference type="SUPFAM" id="SSF53335">
    <property type="entry name" value="S-adenosyl-L-methionine-dependent methyltransferases"/>
    <property type="match status" value="1"/>
</dbReference>
<dbReference type="Gene3D" id="3.40.50.150">
    <property type="entry name" value="Vaccinia Virus protein VP39"/>
    <property type="match status" value="1"/>
</dbReference>
<proteinExistence type="predicted"/>
<dbReference type="RefSeq" id="WP_046478174.1">
    <property type="nucleotide sequence ID" value="NZ_LN829118.1"/>
</dbReference>
<evidence type="ECO:0000313" key="3">
    <source>
        <dbReference type="Proteomes" id="UP000033187"/>
    </source>
</evidence>
<dbReference type="EMBL" id="LN829119">
    <property type="protein sequence ID" value="CPR19384.1"/>
    <property type="molecule type" value="Genomic_DNA"/>
</dbReference>
<dbReference type="OrthoDB" id="1522784at2"/>
<keyword evidence="3" id="KW-1185">Reference proteome</keyword>
<feature type="region of interest" description="Disordered" evidence="1">
    <location>
        <begin position="1"/>
        <end position="22"/>
    </location>
</feature>
<organism evidence="2 3">
    <name type="scientific">Candidatus Filomicrobium marinum</name>
    <dbReference type="NCBI Taxonomy" id="1608628"/>
    <lineage>
        <taxon>Bacteria</taxon>
        <taxon>Pseudomonadati</taxon>
        <taxon>Pseudomonadota</taxon>
        <taxon>Alphaproteobacteria</taxon>
        <taxon>Hyphomicrobiales</taxon>
        <taxon>Hyphomicrobiaceae</taxon>
        <taxon>Filomicrobium</taxon>
    </lineage>
</organism>
<dbReference type="Proteomes" id="UP000033187">
    <property type="component" value="Chromosome 1"/>
</dbReference>
<protein>
    <recommendedName>
        <fullName evidence="4">S-adenosylmethionine:diacylglycerol 3-amino-3-carboxypropyl transferase</fullName>
    </recommendedName>
</protein>
<dbReference type="KEGG" id="fil:BN1229_v1_2141"/>
<accession>A0A0D6JFE7</accession>
<name>A0A0D6JFE7_9HYPH</name>
<sequence>MPPLPNAGEAGETARPRTRNQRLRQAVHRHKAISRQGVQERLFTLAFSGLVYPQIWEDPVVDIEALNLKDGEHVIAIASGGCNILSYLTAANVNITAIDLNPAHIALNKLKLAAARYLPSYAAFHRFFAEADASENVRAYFSYLQEHLDAPTRKYWESRDRLGRRRVGYFGKNLYRHGLLGTFIGASHLLARMHGRNPRLLLKAKSREEQRQIFERELAPLFEKRHIRWLISKPSALFGLGIPPSQYEALKGNENHMAEVLRQRLERLACEFDLQDNYFAWQAFGRRYASGGSGPLPPYLQRENYDTLRARADNIEVVHASFTEHLASLPEASRDAYVLLDAQDWMTSEMLTALWTQIARTAKPGARVIFRTAGEDTILPGQIPDEILNRFSYDEEACRALTVKDRSSIYGGFHRYVLTN</sequence>
<evidence type="ECO:0008006" key="4">
    <source>
        <dbReference type="Google" id="ProtNLM"/>
    </source>
</evidence>
<evidence type="ECO:0000256" key="1">
    <source>
        <dbReference type="SAM" id="MobiDB-lite"/>
    </source>
</evidence>
<evidence type="ECO:0000313" key="2">
    <source>
        <dbReference type="EMBL" id="CPR19384.1"/>
    </source>
</evidence>
<gene>
    <name evidence="2" type="ORF">YBN1229_v1_2141</name>
</gene>
<dbReference type="PANTHER" id="PTHR47473">
    <property type="entry name" value="BTA1P"/>
    <property type="match status" value="1"/>
</dbReference>